<keyword evidence="5" id="KW-0598">Phosphotransferase system</keyword>
<dbReference type="PROSITE" id="PS51094">
    <property type="entry name" value="PTS_EIIA_TYPE_2"/>
    <property type="match status" value="1"/>
</dbReference>
<dbReference type="InterPro" id="IPR051541">
    <property type="entry name" value="PTS_SugarTrans_NitroReg"/>
</dbReference>
<feature type="domain" description="PTS EIIA type-2" evidence="6">
    <location>
        <begin position="1"/>
        <end position="143"/>
    </location>
</feature>
<proteinExistence type="predicted"/>
<dbReference type="GeneID" id="61924117"/>
<dbReference type="Pfam" id="PF00359">
    <property type="entry name" value="PTS_EIIA_2"/>
    <property type="match status" value="1"/>
</dbReference>
<dbReference type="GO" id="GO:0009401">
    <property type="term" value="P:phosphoenolpyruvate-dependent sugar phosphotransferase system"/>
    <property type="evidence" value="ECO:0007669"/>
    <property type="project" value="UniProtKB-KW"/>
</dbReference>
<keyword evidence="4" id="KW-0808">Transferase</keyword>
<protein>
    <submittedName>
        <fullName evidence="7">PTS sugar transporter subunit IIA</fullName>
    </submittedName>
</protein>
<dbReference type="Gene3D" id="3.40.930.10">
    <property type="entry name" value="Mannitol-specific EII, Chain A"/>
    <property type="match status" value="1"/>
</dbReference>
<evidence type="ECO:0000313" key="8">
    <source>
        <dbReference type="Proteomes" id="UP000503330"/>
    </source>
</evidence>
<reference evidence="7 8" key="1">
    <citation type="submission" date="2020-02" db="EMBL/GenBank/DDBJ databases">
        <authorList>
            <person name="Kociolek L.K."/>
            <person name="Ozer E.A."/>
        </authorList>
    </citation>
    <scope>NUCLEOTIDE SEQUENCE [LARGE SCALE GENOMIC DNA]</scope>
    <source>
        <strain evidence="7 8">ATCC 14501</strain>
    </source>
</reference>
<evidence type="ECO:0000256" key="1">
    <source>
        <dbReference type="ARBA" id="ARBA00022448"/>
    </source>
</evidence>
<evidence type="ECO:0000313" key="7">
    <source>
        <dbReference type="EMBL" id="QJA01127.1"/>
    </source>
</evidence>
<dbReference type="CDD" id="cd00211">
    <property type="entry name" value="PTS_IIA_fru"/>
    <property type="match status" value="1"/>
</dbReference>
<dbReference type="Proteomes" id="UP000503330">
    <property type="component" value="Chromosome"/>
</dbReference>
<gene>
    <name evidence="7" type="ORF">G4D54_01230</name>
</gene>
<dbReference type="EMBL" id="CP048838">
    <property type="protein sequence ID" value="QJA01127.1"/>
    <property type="molecule type" value="Genomic_DNA"/>
</dbReference>
<dbReference type="SUPFAM" id="SSF55804">
    <property type="entry name" value="Phoshotransferase/anion transport protein"/>
    <property type="match status" value="1"/>
</dbReference>
<organism evidence="7 8">
    <name type="scientific">Clostridium innocuum</name>
    <dbReference type="NCBI Taxonomy" id="1522"/>
    <lineage>
        <taxon>Bacteria</taxon>
        <taxon>Bacillati</taxon>
        <taxon>Bacillota</taxon>
        <taxon>Clostridia</taxon>
        <taxon>Eubacteriales</taxon>
        <taxon>Clostridiaceae</taxon>
        <taxon>Clostridium</taxon>
    </lineage>
</organism>
<accession>A0AAP9MBR9</accession>
<keyword evidence="3 7" id="KW-0762">Sugar transport</keyword>
<evidence type="ECO:0000256" key="4">
    <source>
        <dbReference type="ARBA" id="ARBA00022679"/>
    </source>
</evidence>
<sequence length="147" mass="17084">MFEQSIVKVSERKFRTKKEIIAYLSQLAAAAGKIDDMDRYITAVLQREETASTAVGFKIAIPHGESDAVTQTFVACVQLKHPVVWDHDEVDLVFMIGVPLSSRNKEHLRILAMLSRHLMKEDFRRELREAKTDDEFYERIKFLENER</sequence>
<evidence type="ECO:0000256" key="5">
    <source>
        <dbReference type="ARBA" id="ARBA00022683"/>
    </source>
</evidence>
<evidence type="ECO:0000259" key="6">
    <source>
        <dbReference type="PROSITE" id="PS51094"/>
    </source>
</evidence>
<keyword evidence="2" id="KW-0597">Phosphoprotein</keyword>
<dbReference type="RefSeq" id="WP_002606909.1">
    <property type="nucleotide sequence ID" value="NZ_BAAACC010000012.1"/>
</dbReference>
<dbReference type="PANTHER" id="PTHR47738">
    <property type="entry name" value="PTS SYSTEM FRUCTOSE-LIKE EIIA COMPONENT-RELATED"/>
    <property type="match status" value="1"/>
</dbReference>
<dbReference type="GO" id="GO:0008982">
    <property type="term" value="F:protein-N(PI)-phosphohistidine-sugar phosphotransferase activity"/>
    <property type="evidence" value="ECO:0007669"/>
    <property type="project" value="InterPro"/>
</dbReference>
<dbReference type="GO" id="GO:0016020">
    <property type="term" value="C:membrane"/>
    <property type="evidence" value="ECO:0007669"/>
    <property type="project" value="InterPro"/>
</dbReference>
<dbReference type="PROSITE" id="PS00372">
    <property type="entry name" value="PTS_EIIA_TYPE_2_HIS"/>
    <property type="match status" value="1"/>
</dbReference>
<dbReference type="InterPro" id="IPR016152">
    <property type="entry name" value="PTrfase/Anion_transptr"/>
</dbReference>
<dbReference type="InterPro" id="IPR004715">
    <property type="entry name" value="PTS_IIA_fruc"/>
</dbReference>
<dbReference type="InterPro" id="IPR002178">
    <property type="entry name" value="PTS_EIIA_type-2_dom"/>
</dbReference>
<evidence type="ECO:0000256" key="2">
    <source>
        <dbReference type="ARBA" id="ARBA00022553"/>
    </source>
</evidence>
<name>A0AAP9MBR9_CLOIN</name>
<keyword evidence="1" id="KW-0813">Transport</keyword>
<dbReference type="AlphaFoldDB" id="A0AAP9MBR9"/>
<dbReference type="PANTHER" id="PTHR47738:SF2">
    <property type="entry name" value="PTS SYSTEM FRUCTOSE-LIKE EIIA COMPONENT"/>
    <property type="match status" value="1"/>
</dbReference>
<dbReference type="NCBIfam" id="TIGR00848">
    <property type="entry name" value="fruA"/>
    <property type="match status" value="1"/>
</dbReference>
<evidence type="ECO:0000256" key="3">
    <source>
        <dbReference type="ARBA" id="ARBA00022597"/>
    </source>
</evidence>